<protein>
    <recommendedName>
        <fullName evidence="3">PD-(D/E)XK nuclease superfamily protein</fullName>
    </recommendedName>
</protein>
<proteinExistence type="predicted"/>
<dbReference type="InterPro" id="IPR029470">
    <property type="entry name" value="PDDEXK_4"/>
</dbReference>
<dbReference type="RefSeq" id="WP_253448064.1">
    <property type="nucleotide sequence ID" value="NZ_JALJYF010000002.1"/>
</dbReference>
<evidence type="ECO:0008006" key="3">
    <source>
        <dbReference type="Google" id="ProtNLM"/>
    </source>
</evidence>
<reference evidence="1 2" key="1">
    <citation type="submission" date="2022-03" db="EMBL/GenBank/DDBJ databases">
        <title>Genomic Encyclopedia of Type Strains, Phase III (KMG-III): the genomes of soil and plant-associated and newly described type strains.</title>
        <authorList>
            <person name="Whitman W."/>
        </authorList>
    </citation>
    <scope>NUCLEOTIDE SEQUENCE [LARGE SCALE GENOMIC DNA]</scope>
    <source>
        <strain evidence="1 2">BSker1</strain>
    </source>
</reference>
<accession>A0ABT1G8P9</accession>
<evidence type="ECO:0000313" key="1">
    <source>
        <dbReference type="EMBL" id="MCP1727606.1"/>
    </source>
</evidence>
<evidence type="ECO:0000313" key="2">
    <source>
        <dbReference type="Proteomes" id="UP001523550"/>
    </source>
</evidence>
<sequence>MTDTTTLAALAKAAEQLTVHPLFRQLGAYNRYRNIFHVLYPGEIYHTRFIAWLLDPNQGHGLGSRFLREFLLLARESADSWQGEAPGRKGLKGFWNEWELLDIDSWHLDDTIVLTESKIADKSNGDDSGLIADILLVNIYHEWSIAVEIKTGASYGVGQLKRYSHWASNYHLNSNKDPNYDKAIVLLDLDEQFEGESDGCTATTSHCPKGESGYFSPLGFEPIFGILKRILKQEAISDDISLIISQWIDSMEDADTSYRNVSEDLIPLRTQLRSAFRAEIDLLNAHASKYAPTEITFSEFPDRKTAEVEKKYALMRFYHQYGDTLELLAQSRTFEGAMESHSSLKTIDYVANRATLHIYPEVLTQFAITLSGYAWLTYELDHQDSDDNVHRRAPETSNDPGPGRLTLWLEVPESLSASENCKWWDFLESIITTRKKTERIQKPVQKKRENFLIKRWDGSDAHNTTFPPWLNDHIQEVTGIIKKHL</sequence>
<keyword evidence="2" id="KW-1185">Reference proteome</keyword>
<organism evidence="1 2">
    <name type="scientific">Natronospira proteinivora</name>
    <dbReference type="NCBI Taxonomy" id="1807133"/>
    <lineage>
        <taxon>Bacteria</taxon>
        <taxon>Pseudomonadati</taxon>
        <taxon>Pseudomonadota</taxon>
        <taxon>Gammaproteobacteria</taxon>
        <taxon>Natronospirales</taxon>
        <taxon>Natronospiraceae</taxon>
        <taxon>Natronospira</taxon>
    </lineage>
</organism>
<dbReference type="Pfam" id="PF14281">
    <property type="entry name" value="PDDEXK_4"/>
    <property type="match status" value="1"/>
</dbReference>
<gene>
    <name evidence="1" type="ORF">J2T60_001606</name>
</gene>
<dbReference type="EMBL" id="JALJYF010000002">
    <property type="protein sequence ID" value="MCP1727606.1"/>
    <property type="molecule type" value="Genomic_DNA"/>
</dbReference>
<dbReference type="Proteomes" id="UP001523550">
    <property type="component" value="Unassembled WGS sequence"/>
</dbReference>
<comment type="caution">
    <text evidence="1">The sequence shown here is derived from an EMBL/GenBank/DDBJ whole genome shotgun (WGS) entry which is preliminary data.</text>
</comment>
<name>A0ABT1G8P9_9GAMM</name>